<accession>A0A1D1XLT8</accession>
<feature type="compositionally biased region" description="Low complexity" evidence="3">
    <location>
        <begin position="503"/>
        <end position="513"/>
    </location>
</feature>
<reference evidence="5" key="1">
    <citation type="submission" date="2015-07" db="EMBL/GenBank/DDBJ databases">
        <title>Transcriptome Assembly of Anthurium amnicola.</title>
        <authorList>
            <person name="Suzuki J."/>
        </authorList>
    </citation>
    <scope>NUCLEOTIDE SEQUENCE</scope>
</reference>
<feature type="region of interest" description="Disordered" evidence="3">
    <location>
        <begin position="26"/>
        <end position="92"/>
    </location>
</feature>
<feature type="region of interest" description="Disordered" evidence="3">
    <location>
        <begin position="492"/>
        <end position="533"/>
    </location>
</feature>
<feature type="domain" description="C3HC-type" evidence="4">
    <location>
        <begin position="119"/>
        <end position="244"/>
    </location>
</feature>
<evidence type="ECO:0000259" key="4">
    <source>
        <dbReference type="Pfam" id="PF07967"/>
    </source>
</evidence>
<feature type="compositionally biased region" description="Basic and acidic residues" evidence="3">
    <location>
        <begin position="492"/>
        <end position="502"/>
    </location>
</feature>
<proteinExistence type="predicted"/>
<feature type="compositionally biased region" description="Basic and acidic residues" evidence="3">
    <location>
        <begin position="604"/>
        <end position="613"/>
    </location>
</feature>
<evidence type="ECO:0000256" key="1">
    <source>
        <dbReference type="ARBA" id="ARBA00004123"/>
    </source>
</evidence>
<evidence type="ECO:0000256" key="2">
    <source>
        <dbReference type="ARBA" id="ARBA00023242"/>
    </source>
</evidence>
<feature type="compositionally biased region" description="Basic and acidic residues" evidence="3">
    <location>
        <begin position="46"/>
        <end position="60"/>
    </location>
</feature>
<protein>
    <submittedName>
        <fullName evidence="5">Nuclear-interacting partner of ALK</fullName>
    </submittedName>
</protein>
<keyword evidence="2" id="KW-0539">Nucleus</keyword>
<evidence type="ECO:0000256" key="3">
    <source>
        <dbReference type="SAM" id="MobiDB-lite"/>
    </source>
</evidence>
<organism evidence="5">
    <name type="scientific">Anthurium amnicola</name>
    <dbReference type="NCBI Taxonomy" id="1678845"/>
    <lineage>
        <taxon>Eukaryota</taxon>
        <taxon>Viridiplantae</taxon>
        <taxon>Streptophyta</taxon>
        <taxon>Embryophyta</taxon>
        <taxon>Tracheophyta</taxon>
        <taxon>Spermatophyta</taxon>
        <taxon>Magnoliopsida</taxon>
        <taxon>Liliopsida</taxon>
        <taxon>Araceae</taxon>
        <taxon>Pothoideae</taxon>
        <taxon>Potheae</taxon>
        <taxon>Anthurium</taxon>
    </lineage>
</organism>
<dbReference type="GO" id="GO:0008270">
    <property type="term" value="F:zinc ion binding"/>
    <property type="evidence" value="ECO:0007669"/>
    <property type="project" value="InterPro"/>
</dbReference>
<name>A0A1D1XLT8_9ARAE</name>
<dbReference type="PANTHER" id="PTHR15835">
    <property type="entry name" value="NUCLEAR-INTERACTING PARTNER OF ALK"/>
    <property type="match status" value="1"/>
</dbReference>
<evidence type="ECO:0000313" key="5">
    <source>
        <dbReference type="EMBL" id="JAT43339.1"/>
    </source>
</evidence>
<dbReference type="EMBL" id="GDJX01024597">
    <property type="protein sequence ID" value="JAT43339.1"/>
    <property type="molecule type" value="Transcribed_RNA"/>
</dbReference>
<dbReference type="InterPro" id="IPR012935">
    <property type="entry name" value="NuBaID_N"/>
</dbReference>
<dbReference type="AlphaFoldDB" id="A0A1D1XLT8"/>
<comment type="subcellular location">
    <subcellularLocation>
        <location evidence="1">Nucleus</location>
    </subcellularLocation>
</comment>
<feature type="non-terminal residue" evidence="5">
    <location>
        <position position="1"/>
    </location>
</feature>
<dbReference type="Pfam" id="PF07967">
    <property type="entry name" value="zf-C3HC"/>
    <property type="match status" value="1"/>
</dbReference>
<dbReference type="GO" id="GO:0005634">
    <property type="term" value="C:nucleus"/>
    <property type="evidence" value="ECO:0007669"/>
    <property type="project" value="UniProtKB-SubCell"/>
</dbReference>
<gene>
    <name evidence="5" type="primary">ZC3HC1_1</name>
    <name evidence="5" type="ORF">g.50397</name>
</gene>
<dbReference type="PANTHER" id="PTHR15835:SF6">
    <property type="entry name" value="ZINC FINGER C3HC-TYPE PROTEIN 1"/>
    <property type="match status" value="1"/>
</dbReference>
<sequence>SPARCALSVLPWRRWRRRYKLGRRLSEPSAISTSPTSRGGSRFAKRMKEDTEKRFQRIMDRLYNSPKPKTLPPSGEGGTSTQQKGGRREPGSRAVVESLMRHTAVAIGAREGGLPPCRPWDRGDLMRRLATFKAMTWFGKPKAIDPVNCARRGWINVEMDTLACEACGARLLFSTPSSWMLQQVEKAAAVFSLKLDSGHKLLCPWIDNICDEALAFFPPTPASALIEGYKERSAALLRLSALPLISSSAIDYMTNPLLEKFLAQCSSFSYRLDGTMKLTDSSGSVVLNSVSEVDSSNQYYQAHKIISLCGWEPRLLPYVVDCEDRSSHPTKKDKAADSLSETLCQKNHGVIVRSSSLSWENDGERSDQPPLGDLYDPASVVLDCKLCRACVGLWAFITIARPLELFNLIESPEGAGQDGTATGGSDVSASNEKSSTLNLTIAGGPPPTKQNFKPRISLPIVTRHLRAAFGSDGDVRYHAGSSVQGMDQLHTRSSLEHQEGDRSSSPPFSSEASGMLKRKRSENEYCMPGGSTSDIELHMTENISTGIDALKNEGRSEDMLSIHQTEKGLMHEEKCEQRSAKTNGCLHNPVKNLIQIATVTDDAESGRSTHTEMGDDISLEPGDGACIIPDSTLSKDGEICENISVIGIAGICSQDNNGFSGMDESSQVNHNFQDIPSDAVPKGHIMADAEVTECLNGKDDTHIGGAEIYTIQPHMGGDADNQDIPVLKNTALNSVNAEVVMLCTPRNNLNLASQWDNAHKFDPIRQHRPFCPWIAPMDDKNLSGWKLTLQALVQDECSSQAEAPSSASDKANDPIVSLRKLFMSPSSKRLKGAG</sequence>
<feature type="region of interest" description="Disordered" evidence="3">
    <location>
        <begin position="602"/>
        <end position="622"/>
    </location>
</feature>
<feature type="compositionally biased region" description="Polar residues" evidence="3">
    <location>
        <begin position="29"/>
        <end position="39"/>
    </location>
</feature>